<proteinExistence type="predicted"/>
<dbReference type="RefSeq" id="WP_199115011.1">
    <property type="nucleotide sequence ID" value="NZ_JAELVQ010000009.1"/>
</dbReference>
<name>A0A8J7JBV7_9FLAO</name>
<accession>A0A8J7JBV7</accession>
<dbReference type="AlphaFoldDB" id="A0A8J7JBV7"/>
<reference evidence="1" key="1">
    <citation type="submission" date="2020-12" db="EMBL/GenBank/DDBJ databases">
        <title>Snuella sp. nov., isolated from sediment in Incheon.</title>
        <authorList>
            <person name="Kim W."/>
        </authorList>
    </citation>
    <scope>NUCLEOTIDE SEQUENCE</scope>
    <source>
        <strain evidence="1">CAU 1569</strain>
    </source>
</reference>
<protein>
    <recommendedName>
        <fullName evidence="3">Pectate lyase superfamily protein domain-containing protein</fullName>
    </recommendedName>
</protein>
<sequence length="386" mass="42855">MNVSLNTKKLPLYFGLLIVTILFVNCSGDNQVEEQPEEIIEEEVLVDDGKALIESLVAEFTKAGVNGGIPSDLQVVKTLTQDDDIQTAIDEVAATGGGVIVLKSGQYPLYATLNLKSNVVLRGENKDDVVINSLIRAYWSEGKKNTIKFDAVSYAGLENLTINYKVEGFEPKDRETWLTGGWCGECFQNNPDGLTDLYVRQVQLTASAKNCWVTNCKILNSGTDPILVAGEHNTLKGNYIDRCFNKGGSGNGYYDIRGKYNLIMNETVKRIRHLAIQQGATYNVITECYIEGDVNFHNGDKGKNLVENTKIYLPTWHGWDIFGTGGAEYGHKPPGDDNILVNNITNYKNQGPRYANPNTIYSFKGFGKPVITTYTLPESGKFYWKI</sequence>
<evidence type="ECO:0008006" key="3">
    <source>
        <dbReference type="Google" id="ProtNLM"/>
    </source>
</evidence>
<dbReference type="InterPro" id="IPR011050">
    <property type="entry name" value="Pectin_lyase_fold/virulence"/>
</dbReference>
<dbReference type="EMBL" id="JAELVQ010000009">
    <property type="protein sequence ID" value="MBJ6368254.1"/>
    <property type="molecule type" value="Genomic_DNA"/>
</dbReference>
<dbReference type="InterPro" id="IPR012334">
    <property type="entry name" value="Pectin_lyas_fold"/>
</dbReference>
<gene>
    <name evidence="1" type="ORF">JF259_09155</name>
</gene>
<dbReference type="SUPFAM" id="SSF51126">
    <property type="entry name" value="Pectin lyase-like"/>
    <property type="match status" value="1"/>
</dbReference>
<dbReference type="Gene3D" id="2.160.20.10">
    <property type="entry name" value="Single-stranded right-handed beta-helix, Pectin lyase-like"/>
    <property type="match status" value="1"/>
</dbReference>
<comment type="caution">
    <text evidence="1">The sequence shown here is derived from an EMBL/GenBank/DDBJ whole genome shotgun (WGS) entry which is preliminary data.</text>
</comment>
<organism evidence="1 2">
    <name type="scientific">Snuella sedimenti</name>
    <dbReference type="NCBI Taxonomy" id="2798802"/>
    <lineage>
        <taxon>Bacteria</taxon>
        <taxon>Pseudomonadati</taxon>
        <taxon>Bacteroidota</taxon>
        <taxon>Flavobacteriia</taxon>
        <taxon>Flavobacteriales</taxon>
        <taxon>Flavobacteriaceae</taxon>
        <taxon>Snuella</taxon>
    </lineage>
</organism>
<evidence type="ECO:0000313" key="1">
    <source>
        <dbReference type="EMBL" id="MBJ6368254.1"/>
    </source>
</evidence>
<keyword evidence="2" id="KW-1185">Reference proteome</keyword>
<dbReference type="Proteomes" id="UP000610931">
    <property type="component" value="Unassembled WGS sequence"/>
</dbReference>
<evidence type="ECO:0000313" key="2">
    <source>
        <dbReference type="Proteomes" id="UP000610931"/>
    </source>
</evidence>